<dbReference type="OrthoDB" id="7999984at2"/>
<proteinExistence type="predicted"/>
<gene>
    <name evidence="1" type="ORF">MET9862_04738</name>
</gene>
<dbReference type="RefSeq" id="WP_142585283.1">
    <property type="nucleotide sequence ID" value="NZ_CABFPH010000103.1"/>
</dbReference>
<accession>A0A509ELH5</accession>
<organism evidence="1 2">
    <name type="scientific">Methylobacterium symbioticum</name>
    <dbReference type="NCBI Taxonomy" id="2584084"/>
    <lineage>
        <taxon>Bacteria</taxon>
        <taxon>Pseudomonadati</taxon>
        <taxon>Pseudomonadota</taxon>
        <taxon>Alphaproteobacteria</taxon>
        <taxon>Hyphomicrobiales</taxon>
        <taxon>Methylobacteriaceae</taxon>
        <taxon>Methylobacterium</taxon>
    </lineage>
</organism>
<dbReference type="EMBL" id="CABFPH010000103">
    <property type="protein sequence ID" value="VUD74113.1"/>
    <property type="molecule type" value="Genomic_DNA"/>
</dbReference>
<dbReference type="Proteomes" id="UP000410984">
    <property type="component" value="Unassembled WGS sequence"/>
</dbReference>
<reference evidence="1 2" key="1">
    <citation type="submission" date="2019-06" db="EMBL/GenBank/DDBJ databases">
        <authorList>
            <person name="Rodrigo-Torres L."/>
            <person name="Arahal R. D."/>
            <person name="Lucena T."/>
        </authorList>
    </citation>
    <scope>NUCLEOTIDE SEQUENCE [LARGE SCALE GENOMIC DNA]</scope>
    <source>
        <strain evidence="1 2">SB0023/3</strain>
    </source>
</reference>
<evidence type="ECO:0000313" key="1">
    <source>
        <dbReference type="EMBL" id="VUD74113.1"/>
    </source>
</evidence>
<keyword evidence="2" id="KW-1185">Reference proteome</keyword>
<evidence type="ECO:0000313" key="2">
    <source>
        <dbReference type="Proteomes" id="UP000410984"/>
    </source>
</evidence>
<name>A0A509ELH5_9HYPH</name>
<sequence>MNAVDMKLDDVTLDAVQGGAGDGGHWDHSGKVSMWVTPVPGNAILPATENRSSVHKNEQGVVVKWDRTLGREVPAQKLRSLA</sequence>
<dbReference type="AlphaFoldDB" id="A0A509ELH5"/>
<protein>
    <submittedName>
        <fullName evidence="1">Uncharacterized protein</fullName>
    </submittedName>
</protein>